<feature type="region of interest" description="Disordered" evidence="4">
    <location>
        <begin position="1"/>
        <end position="24"/>
    </location>
</feature>
<dbReference type="InterPro" id="IPR003477">
    <property type="entry name" value="PemK-like"/>
</dbReference>
<dbReference type="Gene3D" id="2.30.30.110">
    <property type="match status" value="1"/>
</dbReference>
<dbReference type="RefSeq" id="WP_079519715.1">
    <property type="nucleotide sequence ID" value="NZ_NVLX01000011.1"/>
</dbReference>
<reference evidence="5 6" key="1">
    <citation type="submission" date="2017-09" db="EMBL/GenBank/DDBJ databases">
        <title>Large-scale bioinformatics analysis of Bacillus genomes uncovers conserved roles of natural products in bacterial physiology.</title>
        <authorList>
            <consortium name="Agbiome Team Llc"/>
            <person name="Bleich R.M."/>
            <person name="Grubbs K.J."/>
            <person name="Santa Maria K.C."/>
            <person name="Allen S.E."/>
            <person name="Farag S."/>
            <person name="Shank E.A."/>
            <person name="Bowers A."/>
        </authorList>
    </citation>
    <scope>NUCLEOTIDE SEQUENCE [LARGE SCALE GENOMIC DNA]</scope>
    <source>
        <strain evidence="5 6">AFS095574</strain>
    </source>
</reference>
<organism evidence="5 6">
    <name type="scientific">Bacillus anthracis</name>
    <name type="common">anthrax bacterium</name>
    <dbReference type="NCBI Taxonomy" id="1392"/>
    <lineage>
        <taxon>Bacteria</taxon>
        <taxon>Bacillati</taxon>
        <taxon>Bacillota</taxon>
        <taxon>Bacilli</taxon>
        <taxon>Bacillales</taxon>
        <taxon>Bacillaceae</taxon>
        <taxon>Bacillus</taxon>
        <taxon>Bacillus cereus group</taxon>
    </lineage>
</organism>
<keyword evidence="3" id="KW-0175">Coiled coil</keyword>
<keyword evidence="2" id="KW-1277">Toxin-antitoxin system</keyword>
<protein>
    <submittedName>
        <fullName evidence="5">Uncharacterized protein</fullName>
    </submittedName>
</protein>
<feature type="coiled-coil region" evidence="3">
    <location>
        <begin position="216"/>
        <end position="250"/>
    </location>
</feature>
<name>A0A2A7DAW8_BACAN</name>
<evidence type="ECO:0000313" key="6">
    <source>
        <dbReference type="Proteomes" id="UP000220192"/>
    </source>
</evidence>
<sequence length="251" mass="29458">MKQNVKKGKGTVSNSEQEKIKRKKFKQKYRRKLENVDKESAIKFREDAESVIDTKKLLDELFFNMLSLPIEDGIKWLLGLEEYVQDKSEKERLNYRRYQRGHVVELELFGHFSEELTFSHPAVVLYNEKNFVLVAPVTSGKFGSGKPLHIDVGQEDGFSKNCAIVLDAMKLVHKQRILYQHKQSDRVSNLKLDDTVLDKIDKLILEHYLPVTYQKVQSLEGELNNQKLQYEELQQELVELKKELENYKQKV</sequence>
<proteinExistence type="inferred from homology"/>
<evidence type="ECO:0000256" key="3">
    <source>
        <dbReference type="SAM" id="Coils"/>
    </source>
</evidence>
<evidence type="ECO:0000256" key="1">
    <source>
        <dbReference type="ARBA" id="ARBA00007521"/>
    </source>
</evidence>
<dbReference type="GO" id="GO:0003677">
    <property type="term" value="F:DNA binding"/>
    <property type="evidence" value="ECO:0007669"/>
    <property type="project" value="InterPro"/>
</dbReference>
<dbReference type="SUPFAM" id="SSF50118">
    <property type="entry name" value="Cell growth inhibitor/plasmid maintenance toxic component"/>
    <property type="match status" value="1"/>
</dbReference>
<evidence type="ECO:0000256" key="4">
    <source>
        <dbReference type="SAM" id="MobiDB-lite"/>
    </source>
</evidence>
<dbReference type="InterPro" id="IPR011067">
    <property type="entry name" value="Plasmid_toxin/cell-grow_inhib"/>
</dbReference>
<dbReference type="AlphaFoldDB" id="A0A2A7DAW8"/>
<dbReference type="Proteomes" id="UP000220192">
    <property type="component" value="Unassembled WGS sequence"/>
</dbReference>
<gene>
    <name evidence="5" type="ORF">CON16_10565</name>
</gene>
<accession>A0A2A7DAW8</accession>
<dbReference type="Pfam" id="PF02452">
    <property type="entry name" value="PemK_toxin"/>
    <property type="match status" value="1"/>
</dbReference>
<comment type="caution">
    <text evidence="5">The sequence shown here is derived from an EMBL/GenBank/DDBJ whole genome shotgun (WGS) entry which is preliminary data.</text>
</comment>
<evidence type="ECO:0000313" key="5">
    <source>
        <dbReference type="EMBL" id="PDZ17114.1"/>
    </source>
</evidence>
<comment type="similarity">
    <text evidence="1">Belongs to the PemK/MazF family.</text>
</comment>
<evidence type="ECO:0000256" key="2">
    <source>
        <dbReference type="ARBA" id="ARBA00022649"/>
    </source>
</evidence>
<dbReference type="EMBL" id="NVLX01000011">
    <property type="protein sequence ID" value="PDZ17114.1"/>
    <property type="molecule type" value="Genomic_DNA"/>
</dbReference>